<dbReference type="SMART" id="SM00829">
    <property type="entry name" value="PKS_ER"/>
    <property type="match status" value="1"/>
</dbReference>
<dbReference type="EMBL" id="AZHW01000094">
    <property type="protein sequence ID" value="ETX02929.1"/>
    <property type="molecule type" value="Genomic_DNA"/>
</dbReference>
<dbReference type="CDD" id="cd05289">
    <property type="entry name" value="MDR_like_2"/>
    <property type="match status" value="1"/>
</dbReference>
<dbReference type="PATRIC" id="fig|1429438.4.peg.549"/>
<dbReference type="AlphaFoldDB" id="W4LXX0"/>
<keyword evidence="2" id="KW-0560">Oxidoreductase</keyword>
<dbReference type="InterPro" id="IPR011032">
    <property type="entry name" value="GroES-like_sf"/>
</dbReference>
<dbReference type="HOGENOM" id="CLU_026673_3_3_7"/>
<evidence type="ECO:0000256" key="1">
    <source>
        <dbReference type="ARBA" id="ARBA00022857"/>
    </source>
</evidence>
<proteinExistence type="predicted"/>
<feature type="domain" description="Enoyl reductase (ER)" evidence="3">
    <location>
        <begin position="10"/>
        <end position="310"/>
    </location>
</feature>
<gene>
    <name evidence="4" type="ORF">ETSY1_01840</name>
</gene>
<evidence type="ECO:0000259" key="3">
    <source>
        <dbReference type="SMART" id="SM00829"/>
    </source>
</evidence>
<dbReference type="Gene3D" id="3.40.50.720">
    <property type="entry name" value="NAD(P)-binding Rossmann-like Domain"/>
    <property type="match status" value="1"/>
</dbReference>
<dbReference type="GO" id="GO:0016651">
    <property type="term" value="F:oxidoreductase activity, acting on NAD(P)H"/>
    <property type="evidence" value="ECO:0007669"/>
    <property type="project" value="TreeGrafter"/>
</dbReference>
<dbReference type="Pfam" id="PF13602">
    <property type="entry name" value="ADH_zinc_N_2"/>
    <property type="match status" value="1"/>
</dbReference>
<dbReference type="SUPFAM" id="SSF51735">
    <property type="entry name" value="NAD(P)-binding Rossmann-fold domains"/>
    <property type="match status" value="1"/>
</dbReference>
<dbReference type="InterPro" id="IPR036291">
    <property type="entry name" value="NAD(P)-bd_dom_sf"/>
</dbReference>
<evidence type="ECO:0000313" key="4">
    <source>
        <dbReference type="EMBL" id="ETX02929.1"/>
    </source>
</evidence>
<dbReference type="PANTHER" id="PTHR48106">
    <property type="entry name" value="QUINONE OXIDOREDUCTASE PIG3-RELATED"/>
    <property type="match status" value="1"/>
</dbReference>
<dbReference type="PANTHER" id="PTHR48106:SF18">
    <property type="entry name" value="QUINONE OXIDOREDUCTASE PIG3"/>
    <property type="match status" value="1"/>
</dbReference>
<reference evidence="4 5" key="1">
    <citation type="journal article" date="2014" name="Nature">
        <title>An environmental bacterial taxon with a large and distinct metabolic repertoire.</title>
        <authorList>
            <person name="Wilson M.C."/>
            <person name="Mori T."/>
            <person name="Ruckert C."/>
            <person name="Uria A.R."/>
            <person name="Helf M.J."/>
            <person name="Takada K."/>
            <person name="Gernert C."/>
            <person name="Steffens U.A."/>
            <person name="Heycke N."/>
            <person name="Schmitt S."/>
            <person name="Rinke C."/>
            <person name="Helfrich E.J."/>
            <person name="Brachmann A.O."/>
            <person name="Gurgui C."/>
            <person name="Wakimoto T."/>
            <person name="Kracht M."/>
            <person name="Crusemann M."/>
            <person name="Hentschel U."/>
            <person name="Abe I."/>
            <person name="Matsunaga S."/>
            <person name="Kalinowski J."/>
            <person name="Takeyama H."/>
            <person name="Piel J."/>
        </authorList>
    </citation>
    <scope>NUCLEOTIDE SEQUENCE [LARGE SCALE GENOMIC DNA]</scope>
    <source>
        <strain evidence="5">TSY1</strain>
    </source>
</reference>
<keyword evidence="5" id="KW-1185">Reference proteome</keyword>
<evidence type="ECO:0000256" key="2">
    <source>
        <dbReference type="ARBA" id="ARBA00023002"/>
    </source>
</evidence>
<keyword evidence="1" id="KW-0521">NADP</keyword>
<dbReference type="GO" id="GO:0070402">
    <property type="term" value="F:NADPH binding"/>
    <property type="evidence" value="ECO:0007669"/>
    <property type="project" value="TreeGrafter"/>
</dbReference>
<dbReference type="SUPFAM" id="SSF50129">
    <property type="entry name" value="GroES-like"/>
    <property type="match status" value="1"/>
</dbReference>
<sequence>MRAVGIMIHGGPEALEVVDLPEVHAGPGQVRVRIHAAAVNPTDTMARNGSRAEQQKVDPPPYVPGMDAAGIVDEVGDGVSTGVKVGDGVMAMVIPKGSHGAYREQIVLDAQAVVPEPAGASHVEACTLPMNGLTARLSLDLLGLSPGQTLAVTGAAGAYGGYVVQLAKADGLTVIADASEADHDLVASLGADIIVRRGDDVATRILEHFPNGVDGLADGAVQNELVIAAVRDGGAFTSVRGFLGEPQRDIQFTATSVRTYDCEFEKLDHLRQLVESGAVTLRVAGTYPPERASEAHRRLEAGGTRGRLVIEF</sequence>
<dbReference type="Proteomes" id="UP000019141">
    <property type="component" value="Unassembled WGS sequence"/>
</dbReference>
<name>W4LXX0_ENTF1</name>
<dbReference type="Pfam" id="PF08240">
    <property type="entry name" value="ADH_N"/>
    <property type="match status" value="1"/>
</dbReference>
<accession>W4LXX0</accession>
<dbReference type="InterPro" id="IPR013154">
    <property type="entry name" value="ADH-like_N"/>
</dbReference>
<evidence type="ECO:0000313" key="5">
    <source>
        <dbReference type="Proteomes" id="UP000019141"/>
    </source>
</evidence>
<dbReference type="Gene3D" id="3.90.180.10">
    <property type="entry name" value="Medium-chain alcohol dehydrogenases, catalytic domain"/>
    <property type="match status" value="1"/>
</dbReference>
<dbReference type="InterPro" id="IPR020843">
    <property type="entry name" value="ER"/>
</dbReference>
<protein>
    <submittedName>
        <fullName evidence="4">Zn-dependent oxidoreductase</fullName>
    </submittedName>
</protein>
<organism evidence="4 5">
    <name type="scientific">Entotheonella factor</name>
    <dbReference type="NCBI Taxonomy" id="1429438"/>
    <lineage>
        <taxon>Bacteria</taxon>
        <taxon>Pseudomonadati</taxon>
        <taxon>Nitrospinota/Tectimicrobiota group</taxon>
        <taxon>Candidatus Tectimicrobiota</taxon>
        <taxon>Candidatus Entotheonellia</taxon>
        <taxon>Candidatus Entotheonellales</taxon>
        <taxon>Candidatus Entotheonellaceae</taxon>
        <taxon>Candidatus Entotheonella</taxon>
    </lineage>
</organism>
<comment type="caution">
    <text evidence="4">The sequence shown here is derived from an EMBL/GenBank/DDBJ whole genome shotgun (WGS) entry which is preliminary data.</text>
</comment>